<dbReference type="AlphaFoldDB" id="A0A098DPZ4"/>
<reference evidence="2" key="4">
    <citation type="submission" date="2017-01" db="UniProtKB">
        <authorList>
            <consortium name="EnsemblFungi"/>
        </authorList>
    </citation>
    <scope>IDENTIFICATION</scope>
    <source>
        <strain evidence="2">PH-1 / ATCC MYA-4620 / FGSC 9075 / NRRL 31084</strain>
    </source>
</reference>
<reference evidence="1 3" key="3">
    <citation type="journal article" date="2015" name="BMC Genomics">
        <title>The completed genome sequence of the pathogenic ascomycete fungus Fusarium graminearum.</title>
        <authorList>
            <person name="King R."/>
            <person name="Urban M."/>
            <person name="Hammond-Kosack M.C."/>
            <person name="Hassani-Pak K."/>
            <person name="Hammond-Kosack K.E."/>
        </authorList>
    </citation>
    <scope>NUCLEOTIDE SEQUENCE [LARGE SCALE GENOMIC DNA]</scope>
    <source>
        <strain evidence="3">ATCC MYA-4620 / CBS 123657 / FGSC 9075 / NRRL 31084 / PH-1</strain>
        <strain evidence="1">PH-1</strain>
    </source>
</reference>
<organism evidence="1 3">
    <name type="scientific">Gibberella zeae (strain ATCC MYA-4620 / CBS 123657 / FGSC 9075 / NRRL 31084 / PH-1)</name>
    <name type="common">Wheat head blight fungus</name>
    <name type="synonym">Fusarium graminearum</name>
    <dbReference type="NCBI Taxonomy" id="229533"/>
    <lineage>
        <taxon>Eukaryota</taxon>
        <taxon>Fungi</taxon>
        <taxon>Dikarya</taxon>
        <taxon>Ascomycota</taxon>
        <taxon>Pezizomycotina</taxon>
        <taxon>Sordariomycetes</taxon>
        <taxon>Hypocreomycetidae</taxon>
        <taxon>Hypocreales</taxon>
        <taxon>Nectriaceae</taxon>
        <taxon>Fusarium</taxon>
    </lineage>
</organism>
<sequence>MDDAVRISAETFRSIYEIGFKTWTQLDANIEEKSMLPPLSQVTQEICHQHPVLTRHLKLKIDQMGAFATGGCIWSSHRTKCAHAMPPFRQPVRIKVAAKKPVSLSMSEPTEDRNTVFPCFIRDQDYISVLMLAWAYILSSRWTEIMPGTCSLAYTDSQAISQQNATVSQGNENFISVQLGHGWQANLEYEQQTFLAPWSIDVQKDFEFLLLHSTDPATNRHSAATFSDAIHYLNRFCARHVVSDQSHAALAAVLLLPSMGTLNSLRLPTPSSKMGVPHSALGSVCEGLQDDWIHRSCYIDKLLTLSCNTRGIRPLLLSIFYEPNIECNAVTPWLQGTLAAIKHVAGDNSYLVGRLCMERSPRVAFLWLGCIILNIQNELLREVYFGQIPIDLPSASWSRTIQSFIQQRVSDPLVTDGLILRADECRLLFLSQSERHTRLPLCQWTPFGKTTVSDVDLEVRLHQQCQDHWLQYEGIEWESKPFLANHLYNHSHRDLLQISYEGLDRDREAISENATRNIFGCLRVDGYGQGEQDIWKYEWFDMSDSDDNDVDEEETTSYASAQLSPRVESWVFDISH</sequence>
<proteinExistence type="predicted"/>
<dbReference type="EnsemblFungi" id="CEF83417">
    <property type="protein sequence ID" value="CEF83417"/>
    <property type="gene ID" value="FGRRES_16909"/>
</dbReference>
<reference evidence="2 3" key="2">
    <citation type="journal article" date="2010" name="Nature">
        <title>Comparative genomics reveals mobile pathogenicity chromosomes in Fusarium.</title>
        <authorList>
            <person name="Ma L.J."/>
            <person name="van der Does H.C."/>
            <person name="Borkovich K.A."/>
            <person name="Coleman J.J."/>
            <person name="Daboussi M.J."/>
            <person name="Di Pietro A."/>
            <person name="Dufresne M."/>
            <person name="Freitag M."/>
            <person name="Grabherr M."/>
            <person name="Henrissat B."/>
            <person name="Houterman P.M."/>
            <person name="Kang S."/>
            <person name="Shim W.B."/>
            <person name="Woloshuk C."/>
            <person name="Xie X."/>
            <person name="Xu J.R."/>
            <person name="Antoniw J."/>
            <person name="Baker S.E."/>
            <person name="Bluhm B.H."/>
            <person name="Breakspear A."/>
            <person name="Brown D.W."/>
            <person name="Butchko R.A."/>
            <person name="Chapman S."/>
            <person name="Coulson R."/>
            <person name="Coutinho P.M."/>
            <person name="Danchin E.G."/>
            <person name="Diener A."/>
            <person name="Gale L.R."/>
            <person name="Gardiner D.M."/>
            <person name="Goff S."/>
            <person name="Hammond-Kosack K.E."/>
            <person name="Hilburn K."/>
            <person name="Hua-Van A."/>
            <person name="Jonkers W."/>
            <person name="Kazan K."/>
            <person name="Kodira C.D."/>
            <person name="Koehrsen M."/>
            <person name="Kumar L."/>
            <person name="Lee Y.H."/>
            <person name="Li L."/>
            <person name="Manners J.M."/>
            <person name="Miranda-Saavedra D."/>
            <person name="Mukherjee M."/>
            <person name="Park G."/>
            <person name="Park J."/>
            <person name="Park S.Y."/>
            <person name="Proctor R.H."/>
            <person name="Regev A."/>
            <person name="Ruiz-Roldan M.C."/>
            <person name="Sain D."/>
            <person name="Sakthikumar S."/>
            <person name="Sykes S."/>
            <person name="Schwartz D.C."/>
            <person name="Turgeon B.G."/>
            <person name="Wapinski I."/>
            <person name="Yoder O."/>
            <person name="Young S."/>
            <person name="Zeng Q."/>
            <person name="Zhou S."/>
            <person name="Galagan J."/>
            <person name="Cuomo C.A."/>
            <person name="Kistler H.C."/>
            <person name="Rep M."/>
        </authorList>
    </citation>
    <scope>GENOME REANNOTATION</scope>
    <source>
        <strain evidence="3">ATCC MYA-4620 / CBS 123657 / FGSC 9075 / NRRL 31084 / PH-1</strain>
        <strain evidence="2">PH-1 / ATCC MYA-4620 / FGSC 9075 / NRRL 31084</strain>
    </source>
</reference>
<dbReference type="InParanoid" id="A0A098DPZ4"/>
<dbReference type="EMBL" id="HG970335">
    <property type="protein sequence ID" value="CEF83417.1"/>
    <property type="molecule type" value="Genomic_DNA"/>
</dbReference>
<evidence type="ECO:0000313" key="2">
    <source>
        <dbReference type="EnsemblFungi" id="CEF83417"/>
    </source>
</evidence>
<dbReference type="Proteomes" id="UP000070720">
    <property type="component" value="Chromosome 4"/>
</dbReference>
<accession>A0A0E0SAF4</accession>
<protein>
    <submittedName>
        <fullName evidence="1">Chromosome 4, complete genome</fullName>
    </submittedName>
</protein>
<evidence type="ECO:0000313" key="1">
    <source>
        <dbReference type="EMBL" id="CEF83417.1"/>
    </source>
</evidence>
<keyword evidence="3" id="KW-1185">Reference proteome</keyword>
<reference evidence="2 3" key="1">
    <citation type="journal article" date="2007" name="Science">
        <title>The Fusarium graminearum genome reveals a link between localized polymorphism and pathogen specialization.</title>
        <authorList>
            <person name="Cuomo C.A."/>
            <person name="Gueldener U."/>
            <person name="Xu J.-R."/>
            <person name="Trail F."/>
            <person name="Turgeon B.G."/>
            <person name="Di Pietro A."/>
            <person name="Walton J.D."/>
            <person name="Ma L.-J."/>
            <person name="Baker S.E."/>
            <person name="Rep M."/>
            <person name="Adam G."/>
            <person name="Antoniw J."/>
            <person name="Baldwin T."/>
            <person name="Calvo S.E."/>
            <person name="Chang Y.-L."/>
            <person name="DeCaprio D."/>
            <person name="Gale L.R."/>
            <person name="Gnerre S."/>
            <person name="Goswami R.S."/>
            <person name="Hammond-Kosack K."/>
            <person name="Harris L.J."/>
            <person name="Hilburn K."/>
            <person name="Kennell J.C."/>
            <person name="Kroken S."/>
            <person name="Magnuson J.K."/>
            <person name="Mannhaupt G."/>
            <person name="Mauceli E.W."/>
            <person name="Mewes H.-W."/>
            <person name="Mitterbauer R."/>
            <person name="Muehlbauer G."/>
            <person name="Muensterkoetter M."/>
            <person name="Nelson D."/>
            <person name="O'Donnell K."/>
            <person name="Ouellet T."/>
            <person name="Qi W."/>
            <person name="Quesneville H."/>
            <person name="Roncero M.I.G."/>
            <person name="Seong K.-Y."/>
            <person name="Tetko I.V."/>
            <person name="Urban M."/>
            <person name="Waalwijk C."/>
            <person name="Ward T.J."/>
            <person name="Yao J."/>
            <person name="Birren B.W."/>
            <person name="Kistler H.C."/>
        </authorList>
    </citation>
    <scope>NUCLEOTIDE SEQUENCE [LARGE SCALE GENOMIC DNA]</scope>
    <source>
        <strain evidence="3">ATCC MYA-4620 / CBS 123657 / FGSC 9075 / NRRL 31084 / PH-1</strain>
        <strain evidence="2">PH-1 / ATCC MYA-4620 / FGSC 9075 / NRRL 31084</strain>
    </source>
</reference>
<dbReference type="VEuPathDB" id="FungiDB:FGRAMPH1_01G25767"/>
<name>A0A098DPZ4_GIBZE</name>
<evidence type="ECO:0000313" key="3">
    <source>
        <dbReference type="Proteomes" id="UP000070720"/>
    </source>
</evidence>
<gene>
    <name evidence="1" type="ORF">FGRAMPH1_01T25767</name>
</gene>
<accession>A0A098DPZ4</accession>